<feature type="domain" description="HTH luxR-type" evidence="5">
    <location>
        <begin position="150"/>
        <end position="215"/>
    </location>
</feature>
<evidence type="ECO:0000256" key="4">
    <source>
        <dbReference type="PROSITE-ProRule" id="PRU00169"/>
    </source>
</evidence>
<protein>
    <submittedName>
        <fullName evidence="7">DNA-binding NarL/FixJ family response regulator</fullName>
    </submittedName>
</protein>
<proteinExistence type="predicted"/>
<dbReference type="PROSITE" id="PS50110">
    <property type="entry name" value="RESPONSE_REGULATORY"/>
    <property type="match status" value="1"/>
</dbReference>
<evidence type="ECO:0000259" key="5">
    <source>
        <dbReference type="PROSITE" id="PS50043"/>
    </source>
</evidence>
<evidence type="ECO:0000313" key="8">
    <source>
        <dbReference type="Proteomes" id="UP000518887"/>
    </source>
</evidence>
<evidence type="ECO:0000256" key="1">
    <source>
        <dbReference type="ARBA" id="ARBA00023015"/>
    </source>
</evidence>
<feature type="domain" description="Response regulatory" evidence="6">
    <location>
        <begin position="4"/>
        <end position="133"/>
    </location>
</feature>
<evidence type="ECO:0000256" key="3">
    <source>
        <dbReference type="ARBA" id="ARBA00023163"/>
    </source>
</evidence>
<dbReference type="Proteomes" id="UP000518887">
    <property type="component" value="Unassembled WGS sequence"/>
</dbReference>
<keyword evidence="2 7" id="KW-0238">DNA-binding</keyword>
<dbReference type="InterPro" id="IPR001789">
    <property type="entry name" value="Sig_transdc_resp-reg_receiver"/>
</dbReference>
<keyword evidence="8" id="KW-1185">Reference proteome</keyword>
<comment type="caution">
    <text evidence="7">The sequence shown here is derived from an EMBL/GenBank/DDBJ whole genome shotgun (WGS) entry which is preliminary data.</text>
</comment>
<dbReference type="PANTHER" id="PTHR43214">
    <property type="entry name" value="TWO-COMPONENT RESPONSE REGULATOR"/>
    <property type="match status" value="1"/>
</dbReference>
<dbReference type="SUPFAM" id="SSF52172">
    <property type="entry name" value="CheY-like"/>
    <property type="match status" value="1"/>
</dbReference>
<evidence type="ECO:0000259" key="6">
    <source>
        <dbReference type="PROSITE" id="PS50110"/>
    </source>
</evidence>
<sequence length="266" mass="29682">MEKIIYVFESEPIVMEGICSWISSKKDLTIRGKASTVEEALEIINFASFEEDEQAVAIIGINFRKACEARNEKGMKILSAIKDSGLNIKSLVFTDLDRGSFVLKALSEKYGAQGFVSKTAEKHILLEAIDSLMAGQTYIQPYLQEQAQEIKEILKRLTRREKVVLENIQNGLSNQDSAKMLGLSVRTIENHIAHIYNKAKVCARNELLLKLGTRGGGRCIVISRSHLPGSFDKPGFLFYFAALKPFSKSAMMSSTCSVPIERRIVL</sequence>
<accession>A0A7W8GAV4</accession>
<dbReference type="GO" id="GO:0000160">
    <property type="term" value="P:phosphorelay signal transduction system"/>
    <property type="evidence" value="ECO:0007669"/>
    <property type="project" value="InterPro"/>
</dbReference>
<dbReference type="GO" id="GO:0006355">
    <property type="term" value="P:regulation of DNA-templated transcription"/>
    <property type="evidence" value="ECO:0007669"/>
    <property type="project" value="InterPro"/>
</dbReference>
<keyword evidence="1" id="KW-0805">Transcription regulation</keyword>
<keyword evidence="3" id="KW-0804">Transcription</keyword>
<dbReference type="PANTHER" id="PTHR43214:SF41">
    <property type="entry name" value="NITRATE_NITRITE RESPONSE REGULATOR PROTEIN NARP"/>
    <property type="match status" value="1"/>
</dbReference>
<dbReference type="InterPro" id="IPR039420">
    <property type="entry name" value="WalR-like"/>
</dbReference>
<dbReference type="EMBL" id="JACHFQ010000007">
    <property type="protein sequence ID" value="MBB5227048.1"/>
    <property type="molecule type" value="Genomic_DNA"/>
</dbReference>
<dbReference type="PROSITE" id="PS50043">
    <property type="entry name" value="HTH_LUXR_2"/>
    <property type="match status" value="1"/>
</dbReference>
<dbReference type="SMART" id="SM00421">
    <property type="entry name" value="HTH_LUXR"/>
    <property type="match status" value="1"/>
</dbReference>
<dbReference type="PRINTS" id="PR00038">
    <property type="entry name" value="HTHLUXR"/>
</dbReference>
<evidence type="ECO:0000313" key="7">
    <source>
        <dbReference type="EMBL" id="MBB5227048.1"/>
    </source>
</evidence>
<dbReference type="InterPro" id="IPR000792">
    <property type="entry name" value="Tscrpt_reg_LuxR_C"/>
</dbReference>
<dbReference type="Pfam" id="PF00196">
    <property type="entry name" value="GerE"/>
    <property type="match status" value="1"/>
</dbReference>
<dbReference type="SUPFAM" id="SSF46894">
    <property type="entry name" value="C-terminal effector domain of the bipartite response regulators"/>
    <property type="match status" value="1"/>
</dbReference>
<comment type="caution">
    <text evidence="4">Lacks conserved residue(s) required for the propagation of feature annotation.</text>
</comment>
<gene>
    <name evidence="7" type="ORF">HNP76_002436</name>
</gene>
<dbReference type="AlphaFoldDB" id="A0A7W8GAV4"/>
<dbReference type="RefSeq" id="WP_184660883.1">
    <property type="nucleotide sequence ID" value="NZ_CP031518.1"/>
</dbReference>
<reference evidence="7 8" key="1">
    <citation type="submission" date="2020-08" db="EMBL/GenBank/DDBJ databases">
        <title>Genomic Encyclopedia of Type Strains, Phase IV (KMG-IV): sequencing the most valuable type-strain genomes for metagenomic binning, comparative biology and taxonomic classification.</title>
        <authorList>
            <person name="Goeker M."/>
        </authorList>
    </citation>
    <scope>NUCLEOTIDE SEQUENCE [LARGE SCALE GENOMIC DNA]</scope>
    <source>
        <strain evidence="7 8">DSM 103462</strain>
    </source>
</reference>
<dbReference type="GO" id="GO:0003677">
    <property type="term" value="F:DNA binding"/>
    <property type="evidence" value="ECO:0007669"/>
    <property type="project" value="UniProtKB-KW"/>
</dbReference>
<dbReference type="InterPro" id="IPR011006">
    <property type="entry name" value="CheY-like_superfamily"/>
</dbReference>
<dbReference type="InterPro" id="IPR016032">
    <property type="entry name" value="Sig_transdc_resp-reg_C-effctor"/>
</dbReference>
<organism evidence="7 8">
    <name type="scientific">Treponema ruminis</name>
    <dbReference type="NCBI Taxonomy" id="744515"/>
    <lineage>
        <taxon>Bacteria</taxon>
        <taxon>Pseudomonadati</taxon>
        <taxon>Spirochaetota</taxon>
        <taxon>Spirochaetia</taxon>
        <taxon>Spirochaetales</taxon>
        <taxon>Treponemataceae</taxon>
        <taxon>Treponema</taxon>
    </lineage>
</organism>
<dbReference type="CDD" id="cd06170">
    <property type="entry name" value="LuxR_C_like"/>
    <property type="match status" value="1"/>
</dbReference>
<evidence type="ECO:0000256" key="2">
    <source>
        <dbReference type="ARBA" id="ARBA00023125"/>
    </source>
</evidence>
<name>A0A7W8GAV4_9SPIR</name>
<dbReference type="Gene3D" id="3.40.50.2300">
    <property type="match status" value="1"/>
</dbReference>